<evidence type="ECO:0000313" key="2">
    <source>
        <dbReference type="EMBL" id="PKT80073.1"/>
    </source>
</evidence>
<dbReference type="GeneID" id="97289394"/>
<proteinExistence type="predicted"/>
<comment type="caution">
    <text evidence="2">The sequence shown here is derived from an EMBL/GenBank/DDBJ whole genome shotgun (WGS) entry which is preliminary data.</text>
</comment>
<keyword evidence="3" id="KW-1185">Reference proteome</keyword>
<evidence type="ECO:0000313" key="3">
    <source>
        <dbReference type="Proteomes" id="UP000233350"/>
    </source>
</evidence>
<organism evidence="2 3">
    <name type="scientific">Helicobacter winghamensis</name>
    <dbReference type="NCBI Taxonomy" id="157268"/>
    <lineage>
        <taxon>Bacteria</taxon>
        <taxon>Pseudomonadati</taxon>
        <taxon>Campylobacterota</taxon>
        <taxon>Epsilonproteobacteria</taxon>
        <taxon>Campylobacterales</taxon>
        <taxon>Helicobacteraceae</taxon>
        <taxon>Helicobacter</taxon>
    </lineage>
</organism>
<protein>
    <submittedName>
        <fullName evidence="2">Uncharacterized protein</fullName>
    </submittedName>
</protein>
<keyword evidence="1" id="KW-0812">Transmembrane</keyword>
<dbReference type="STRING" id="556267.HWAG_00300"/>
<gene>
    <name evidence="2" type="ORF">BCM31_00035</name>
</gene>
<sequence length="845" mass="90545">MKKFLKILGGVIIVLLLVVGGLLAWLFSSSGNAFLKDKITEIANQKAPIGLEFTHFNLGFNSYAFAITDKQNSKIAINGDYSLFTLNTNAKINAILKDLSPYEKLLGMRLNGGVSIDGDIIKQANHLVVKANINAFNSAIFADVSLEDFKPKRLFLNSKEGINIESLLAFLNQPKYATGRILLNADMDISNLQAPSGGFTIASSAITPNATLLKKAYGLMLPNDSIKLAINGVAKGDSITTELLATSSYLTMESKNLKANIVDFSSNGAIQISVKNIGFNDFMLKTPLVANLNLKSSKITNQEATLALNILTNPILAHIVMPNYTPQSIKLNAQDLSLNELVNLAGSYVDMKDYALNGSLNLNALVDKIQLSPLSYTLKGDVKSTLANLSYQGLELGKNNTLSAEFSGNAKDLKVQAKSDLFDSKMLANAELQNNAPKNAQVEIEALNLQKLAKLLQYDAQGALNAKVDLKNFESFDGDFSLDSKQITLAKKTLNALSGMEFKKDLSFALNGSGELKNGEGTASLNIDGKDIQAIIKNVKVNLKNNAYSADFALSTPEIANINPLKMALKGALALNGSAGFENNKPSLILQNSDFGSLNLALKNEKLLLSGKDLDLKKIANFTDNGKLIKGGIANINADLSIQGNDAKSIIKHLNGSAELNTRDLEIYSLDIDALAKSYENTNSVNLLDVGAFVLAGPLGIAATKGSNAGMLGLNSVVNSKSVIKELEAKFILKNGVAHAQDVAFATGKTRLAAIGAINLNNNAFENFSIGLLDEKNCAKYAQKIKGTLDNPKIEITQTTIKTAVNLANSIFKKLKKGAEVVTEPVLGEAKACTPFYNGSVKHPQ</sequence>
<reference evidence="2 3" key="1">
    <citation type="submission" date="2016-07" db="EMBL/GenBank/DDBJ databases">
        <title>Detection of Helicobacter winghamensis from caecal content of red fox (Vulpes vulpes).</title>
        <authorList>
            <person name="Zanoni R.G."/>
            <person name="Florio D."/>
            <person name="Caffara M."/>
            <person name="Renzi M."/>
            <person name="Parisi A."/>
            <person name="Pasquali F."/>
            <person name="Manfreda G."/>
        </authorList>
    </citation>
    <scope>NUCLEOTIDE SEQUENCE [LARGE SCALE GENOMIC DNA]</scope>
    <source>
        <strain evidence="2 3">295_13</strain>
    </source>
</reference>
<keyword evidence="1" id="KW-0472">Membrane</keyword>
<dbReference type="OrthoDB" id="5290537at2"/>
<dbReference type="AlphaFoldDB" id="A0A2N3PHM6"/>
<dbReference type="RefSeq" id="WP_006801992.1">
    <property type="nucleotide sequence ID" value="NZ_CABKOI010000021.1"/>
</dbReference>
<dbReference type="Proteomes" id="UP000233350">
    <property type="component" value="Unassembled WGS sequence"/>
</dbReference>
<dbReference type="EMBL" id="MBPK01000044">
    <property type="protein sequence ID" value="PKT80073.1"/>
    <property type="molecule type" value="Genomic_DNA"/>
</dbReference>
<evidence type="ECO:0000256" key="1">
    <source>
        <dbReference type="SAM" id="Phobius"/>
    </source>
</evidence>
<accession>A0A2N3PHM6</accession>
<feature type="transmembrane region" description="Helical" evidence="1">
    <location>
        <begin position="7"/>
        <end position="27"/>
    </location>
</feature>
<keyword evidence="1" id="KW-1133">Transmembrane helix</keyword>
<name>A0A2N3PHM6_9HELI</name>